<reference evidence="2" key="1">
    <citation type="journal article" date="2020" name="Stud. Mycol.">
        <title>101 Dothideomycetes genomes: a test case for predicting lifestyles and emergence of pathogens.</title>
        <authorList>
            <person name="Haridas S."/>
            <person name="Albert R."/>
            <person name="Binder M."/>
            <person name="Bloem J."/>
            <person name="Labutti K."/>
            <person name="Salamov A."/>
            <person name="Andreopoulos B."/>
            <person name="Baker S."/>
            <person name="Barry K."/>
            <person name="Bills G."/>
            <person name="Bluhm B."/>
            <person name="Cannon C."/>
            <person name="Castanera R."/>
            <person name="Culley D."/>
            <person name="Daum C."/>
            <person name="Ezra D."/>
            <person name="Gonzalez J."/>
            <person name="Henrissat B."/>
            <person name="Kuo A."/>
            <person name="Liang C."/>
            <person name="Lipzen A."/>
            <person name="Lutzoni F."/>
            <person name="Magnuson J."/>
            <person name="Mondo S."/>
            <person name="Nolan M."/>
            <person name="Ohm R."/>
            <person name="Pangilinan J."/>
            <person name="Park H.-J."/>
            <person name="Ramirez L."/>
            <person name="Alfaro M."/>
            <person name="Sun H."/>
            <person name="Tritt A."/>
            <person name="Yoshinaga Y."/>
            <person name="Zwiers L.-H."/>
            <person name="Turgeon B."/>
            <person name="Goodwin S."/>
            <person name="Spatafora J."/>
            <person name="Crous P."/>
            <person name="Grigoriev I."/>
        </authorList>
    </citation>
    <scope>NUCLEOTIDE SEQUENCE</scope>
    <source>
        <strain evidence="2">CBS 207.26</strain>
    </source>
</reference>
<protein>
    <submittedName>
        <fullName evidence="2">Uncharacterized protein</fullName>
    </submittedName>
</protein>
<sequence length="210" mass="23533">MTSRDEAALDLQADGNDEAATELLQHGPIRRGHETQASLSRSDESAPLFPLPAGWRKLEKPGVISKTTFYEEGLTQPIMLTRPKISLIKLRQVKFRFVDRGKGYTCHLDLASCMPPEMGIVNRKLFDKDMATLFPIYDKHLFDIECNTDPSQIDVLVTLREAWKLPTFAMRVLMPQADLLDGLKLIFWDGLSGLQIPFGGLLLSLSSSCL</sequence>
<dbReference type="AlphaFoldDB" id="A0A6A6E4V3"/>
<feature type="region of interest" description="Disordered" evidence="1">
    <location>
        <begin position="26"/>
        <end position="45"/>
    </location>
</feature>
<organism evidence="2 3">
    <name type="scientific">Zopfia rhizophila CBS 207.26</name>
    <dbReference type="NCBI Taxonomy" id="1314779"/>
    <lineage>
        <taxon>Eukaryota</taxon>
        <taxon>Fungi</taxon>
        <taxon>Dikarya</taxon>
        <taxon>Ascomycota</taxon>
        <taxon>Pezizomycotina</taxon>
        <taxon>Dothideomycetes</taxon>
        <taxon>Dothideomycetes incertae sedis</taxon>
        <taxon>Zopfiaceae</taxon>
        <taxon>Zopfia</taxon>
    </lineage>
</organism>
<name>A0A6A6E4V3_9PEZI</name>
<accession>A0A6A6E4V3</accession>
<evidence type="ECO:0000256" key="1">
    <source>
        <dbReference type="SAM" id="MobiDB-lite"/>
    </source>
</evidence>
<dbReference type="Proteomes" id="UP000800200">
    <property type="component" value="Unassembled WGS sequence"/>
</dbReference>
<evidence type="ECO:0000313" key="2">
    <source>
        <dbReference type="EMBL" id="KAF2186035.1"/>
    </source>
</evidence>
<gene>
    <name evidence="2" type="ORF">K469DRAFT_687454</name>
</gene>
<proteinExistence type="predicted"/>
<evidence type="ECO:0000313" key="3">
    <source>
        <dbReference type="Proteomes" id="UP000800200"/>
    </source>
</evidence>
<dbReference type="EMBL" id="ML994631">
    <property type="protein sequence ID" value="KAF2186035.1"/>
    <property type="molecule type" value="Genomic_DNA"/>
</dbReference>
<keyword evidence="3" id="KW-1185">Reference proteome</keyword>